<keyword evidence="2 3" id="KW-0040">ANK repeat</keyword>
<accession>A0A3B9GTC1</accession>
<organism evidence="5 6">
    <name type="scientific">Hyphomonas adhaerens</name>
    <dbReference type="NCBI Taxonomy" id="81029"/>
    <lineage>
        <taxon>Bacteria</taxon>
        <taxon>Pseudomonadati</taxon>
        <taxon>Pseudomonadota</taxon>
        <taxon>Alphaproteobacteria</taxon>
        <taxon>Hyphomonadales</taxon>
        <taxon>Hyphomonadaceae</taxon>
        <taxon>Hyphomonas</taxon>
    </lineage>
</organism>
<feature type="signal peptide" evidence="4">
    <location>
        <begin position="1"/>
        <end position="22"/>
    </location>
</feature>
<keyword evidence="1" id="KW-0677">Repeat</keyword>
<evidence type="ECO:0000313" key="5">
    <source>
        <dbReference type="EMBL" id="HAE25710.1"/>
    </source>
</evidence>
<dbReference type="Proteomes" id="UP000259610">
    <property type="component" value="Unassembled WGS sequence"/>
</dbReference>
<dbReference type="PROSITE" id="PS50297">
    <property type="entry name" value="ANK_REP_REGION"/>
    <property type="match status" value="2"/>
</dbReference>
<comment type="caution">
    <text evidence="5">The sequence shown here is derived from an EMBL/GenBank/DDBJ whole genome shotgun (WGS) entry which is preliminary data.</text>
</comment>
<dbReference type="InterPro" id="IPR002110">
    <property type="entry name" value="Ankyrin_rpt"/>
</dbReference>
<dbReference type="Gene3D" id="1.25.40.20">
    <property type="entry name" value="Ankyrin repeat-containing domain"/>
    <property type="match status" value="1"/>
</dbReference>
<evidence type="ECO:0000256" key="3">
    <source>
        <dbReference type="PROSITE-ProRule" id="PRU00023"/>
    </source>
</evidence>
<protein>
    <submittedName>
        <fullName evidence="5">Uncharacterized protein</fullName>
    </submittedName>
</protein>
<evidence type="ECO:0000256" key="1">
    <source>
        <dbReference type="ARBA" id="ARBA00022737"/>
    </source>
</evidence>
<evidence type="ECO:0000256" key="4">
    <source>
        <dbReference type="SAM" id="SignalP"/>
    </source>
</evidence>
<dbReference type="SMART" id="SM00248">
    <property type="entry name" value="ANK"/>
    <property type="match status" value="2"/>
</dbReference>
<dbReference type="SUPFAM" id="SSF48403">
    <property type="entry name" value="Ankyrin repeat"/>
    <property type="match status" value="1"/>
</dbReference>
<dbReference type="AlphaFoldDB" id="A0A3B9GTC1"/>
<dbReference type="PROSITE" id="PS50088">
    <property type="entry name" value="ANK_REPEAT"/>
    <property type="match status" value="2"/>
</dbReference>
<dbReference type="PANTHER" id="PTHR24173">
    <property type="entry name" value="ANKYRIN REPEAT CONTAINING"/>
    <property type="match status" value="1"/>
</dbReference>
<proteinExistence type="predicted"/>
<evidence type="ECO:0000313" key="6">
    <source>
        <dbReference type="Proteomes" id="UP000259610"/>
    </source>
</evidence>
<dbReference type="Pfam" id="PF00023">
    <property type="entry name" value="Ank"/>
    <property type="match status" value="2"/>
</dbReference>
<keyword evidence="4" id="KW-0732">Signal</keyword>
<feature type="repeat" description="ANK" evidence="3">
    <location>
        <begin position="514"/>
        <end position="546"/>
    </location>
</feature>
<dbReference type="PANTHER" id="PTHR24173:SF74">
    <property type="entry name" value="ANKYRIN REPEAT DOMAIN-CONTAINING PROTEIN 16"/>
    <property type="match status" value="1"/>
</dbReference>
<feature type="chain" id="PRO_5017682906" evidence="4">
    <location>
        <begin position="23"/>
        <end position="624"/>
    </location>
</feature>
<dbReference type="RefSeq" id="WP_272986408.1">
    <property type="nucleotide sequence ID" value="NZ_CAJWRG010000073.1"/>
</dbReference>
<sequence length="624" mass="69395">MKTQKGALIAGLLAFATVSAHAEAEPEPPPRETGWNVAPFQPHLIRNDAPELCQPFAAAWTDLFDAAGRLDSADLDLSAIPHEAVFAFPETVRSGRAARTQSLYYETFEARHDLDGDGDEEVLFVVSYDRGWRYLGAGLYLFDTVADFEAMQAQYPERYGEISSTYHWNELAAEVTGGPVASFGRLHRVQLFLHEGVLYTVSDGRGVSRGQQSKRESVRRIWPAEEAETVCELQIRPEAEQFEPFIAASPFYQALKAMYAGPVQGGMCYGTMGWTGVPPENILPDLFYRPQAWPEPNGRYGPEEEPQDDVARQLRPLSWGATDPFSWQIYLSLRQDQPEFLRRMEEYYAERFAMPPEEAKTAALQAWRALVDRIFYARNNDMLLAFLALRPAAPAEPADFVFGAPLHEVLNAVDVALREPNALRNVTPSRHVPIWARAISAAILAGEPTDVISDLYTTYLETHGPPDDPSRQARYERDIALLHANVLAAAAVRPDVLQLLPSLGAPLDEPTNYFGKTALMYAAQLDMPESVQVLLNAGVDVNRRTQSVQEGDRRACGQLQRDHRTALMYAAENASQELISLLLDAGADPAAEDTEGNSASWYLARNTKLADEARTRLEARLAVE</sequence>
<dbReference type="InterPro" id="IPR036770">
    <property type="entry name" value="Ankyrin_rpt-contain_sf"/>
</dbReference>
<feature type="repeat" description="ANK" evidence="3">
    <location>
        <begin position="562"/>
        <end position="594"/>
    </location>
</feature>
<name>A0A3B9GTC1_9PROT</name>
<gene>
    <name evidence="5" type="ORF">DCG58_00995</name>
</gene>
<reference evidence="5 6" key="1">
    <citation type="journal article" date="2018" name="Nat. Biotechnol.">
        <title>A standardized bacterial taxonomy based on genome phylogeny substantially revises the tree of life.</title>
        <authorList>
            <person name="Parks D.H."/>
            <person name="Chuvochina M."/>
            <person name="Waite D.W."/>
            <person name="Rinke C."/>
            <person name="Skarshewski A."/>
            <person name="Chaumeil P.A."/>
            <person name="Hugenholtz P."/>
        </authorList>
    </citation>
    <scope>NUCLEOTIDE SEQUENCE [LARGE SCALE GENOMIC DNA]</scope>
    <source>
        <strain evidence="5">UBA8733</strain>
    </source>
</reference>
<dbReference type="EMBL" id="DMAN01000020">
    <property type="protein sequence ID" value="HAE25710.1"/>
    <property type="molecule type" value="Genomic_DNA"/>
</dbReference>
<evidence type="ECO:0000256" key="2">
    <source>
        <dbReference type="ARBA" id="ARBA00023043"/>
    </source>
</evidence>